<evidence type="ECO:0000313" key="1">
    <source>
        <dbReference type="Proteomes" id="UP001652625"/>
    </source>
</evidence>
<accession>A0ABM4C4E2</accession>
<name>A0ABM4C4E2_HYDVU</name>
<organism evidence="1 2">
    <name type="scientific">Hydra vulgaris</name>
    <name type="common">Hydra</name>
    <name type="synonym">Hydra attenuata</name>
    <dbReference type="NCBI Taxonomy" id="6087"/>
    <lineage>
        <taxon>Eukaryota</taxon>
        <taxon>Metazoa</taxon>
        <taxon>Cnidaria</taxon>
        <taxon>Hydrozoa</taxon>
        <taxon>Hydroidolina</taxon>
        <taxon>Anthoathecata</taxon>
        <taxon>Aplanulata</taxon>
        <taxon>Hydridae</taxon>
        <taxon>Hydra</taxon>
    </lineage>
</organism>
<dbReference type="Proteomes" id="UP001652625">
    <property type="component" value="Chromosome 06"/>
</dbReference>
<evidence type="ECO:0000313" key="2">
    <source>
        <dbReference type="RefSeq" id="XP_065656432.1"/>
    </source>
</evidence>
<dbReference type="RefSeq" id="XP_065656432.1">
    <property type="nucleotide sequence ID" value="XM_065800360.1"/>
</dbReference>
<proteinExistence type="predicted"/>
<reference evidence="2" key="1">
    <citation type="submission" date="2025-08" db="UniProtKB">
        <authorList>
            <consortium name="RefSeq"/>
        </authorList>
    </citation>
    <scope>IDENTIFICATION</scope>
</reference>
<sequence>MMQLRTIQWKQVINQQIALKKIDQEKFKVEVKKRSQLVNEKQIIDDVETKKHPWISCIGQKQAISQEFEQCNEILNNVKNSKFPNSVLFLINSIEYISSIRNGICDYISYATKALDDLMIGNEHENISAKVLWNMIQVNVFKS</sequence>
<keyword evidence="1" id="KW-1185">Reference proteome</keyword>
<dbReference type="GeneID" id="136081928"/>
<gene>
    <name evidence="2" type="primary">LOC136081928</name>
</gene>
<protein>
    <submittedName>
        <fullName evidence="2">Uncharacterized protein LOC136081928 isoform X2</fullName>
    </submittedName>
</protein>